<comment type="caution">
    <text evidence="8">The sequence shown here is derived from an EMBL/GenBank/DDBJ whole genome shotgun (WGS) entry which is preliminary data.</text>
</comment>
<evidence type="ECO:0000313" key="9">
    <source>
        <dbReference type="Proteomes" id="UP000600865"/>
    </source>
</evidence>
<dbReference type="Proteomes" id="UP000600865">
    <property type="component" value="Unassembled WGS sequence"/>
</dbReference>
<organism evidence="8 9">
    <name type="scientific">Litorimonas cladophorae</name>
    <dbReference type="NCBI Taxonomy" id="1220491"/>
    <lineage>
        <taxon>Bacteria</taxon>
        <taxon>Pseudomonadati</taxon>
        <taxon>Pseudomonadota</taxon>
        <taxon>Alphaproteobacteria</taxon>
        <taxon>Maricaulales</taxon>
        <taxon>Robiginitomaculaceae</taxon>
    </lineage>
</organism>
<keyword evidence="4" id="KW-0274">FAD</keyword>
<name>A0A918NIZ3_9PROT</name>
<evidence type="ECO:0000256" key="5">
    <source>
        <dbReference type="ARBA" id="ARBA00023002"/>
    </source>
</evidence>
<keyword evidence="3" id="KW-0285">Flavoprotein</keyword>
<dbReference type="SUPFAM" id="SSF47203">
    <property type="entry name" value="Acyl-CoA dehydrogenase C-terminal domain-like"/>
    <property type="match status" value="1"/>
</dbReference>
<reference evidence="8 9" key="1">
    <citation type="journal article" date="2014" name="Int. J. Syst. Evol. Microbiol.">
        <title>Complete genome sequence of Corynebacterium casei LMG S-19264T (=DSM 44701T), isolated from a smear-ripened cheese.</title>
        <authorList>
            <consortium name="US DOE Joint Genome Institute (JGI-PGF)"/>
            <person name="Walter F."/>
            <person name="Albersmeier A."/>
            <person name="Kalinowski J."/>
            <person name="Ruckert C."/>
        </authorList>
    </citation>
    <scope>NUCLEOTIDE SEQUENCE [LARGE SCALE GENOMIC DNA]</scope>
    <source>
        <strain evidence="8 9">KCTC 23968</strain>
    </source>
</reference>
<accession>A0A918NIZ3</accession>
<dbReference type="CDD" id="cd00567">
    <property type="entry name" value="ACAD"/>
    <property type="match status" value="1"/>
</dbReference>
<keyword evidence="5" id="KW-0560">Oxidoreductase</keyword>
<dbReference type="PANTHER" id="PTHR43884">
    <property type="entry name" value="ACYL-COA DEHYDROGENASE"/>
    <property type="match status" value="1"/>
</dbReference>
<evidence type="ECO:0000256" key="2">
    <source>
        <dbReference type="ARBA" id="ARBA00009347"/>
    </source>
</evidence>
<comment type="cofactor">
    <cofactor evidence="1">
        <name>FAD</name>
        <dbReference type="ChEBI" id="CHEBI:57692"/>
    </cofactor>
</comment>
<dbReference type="SUPFAM" id="SSF56645">
    <property type="entry name" value="Acyl-CoA dehydrogenase NM domain-like"/>
    <property type="match status" value="1"/>
</dbReference>
<dbReference type="GO" id="GO:0050660">
    <property type="term" value="F:flavin adenine dinucleotide binding"/>
    <property type="evidence" value="ECO:0007669"/>
    <property type="project" value="InterPro"/>
</dbReference>
<dbReference type="Pfam" id="PF00441">
    <property type="entry name" value="Acyl-CoA_dh_1"/>
    <property type="match status" value="1"/>
</dbReference>
<dbReference type="InterPro" id="IPR009075">
    <property type="entry name" value="AcylCo_DH/oxidase_C"/>
</dbReference>
<protein>
    <submittedName>
        <fullName evidence="8">Isovaleryl-CoA dehydrogenase</fullName>
    </submittedName>
</protein>
<dbReference type="Gene3D" id="2.40.110.10">
    <property type="entry name" value="Butyryl-CoA Dehydrogenase, subunit A, domain 2"/>
    <property type="match status" value="1"/>
</dbReference>
<dbReference type="Gene3D" id="1.20.140.10">
    <property type="entry name" value="Butyryl-CoA Dehydrogenase, subunit A, domain 3"/>
    <property type="match status" value="1"/>
</dbReference>
<dbReference type="RefSeq" id="WP_189586672.1">
    <property type="nucleotide sequence ID" value="NZ_BMYV01000003.1"/>
</dbReference>
<dbReference type="EMBL" id="BMYV01000003">
    <property type="protein sequence ID" value="GGX73779.1"/>
    <property type="molecule type" value="Genomic_DNA"/>
</dbReference>
<evidence type="ECO:0000256" key="4">
    <source>
        <dbReference type="ARBA" id="ARBA00022827"/>
    </source>
</evidence>
<dbReference type="InterPro" id="IPR037069">
    <property type="entry name" value="AcylCoA_DH/ox_N_sf"/>
</dbReference>
<evidence type="ECO:0000256" key="3">
    <source>
        <dbReference type="ARBA" id="ARBA00022630"/>
    </source>
</evidence>
<dbReference type="InterPro" id="IPR009100">
    <property type="entry name" value="AcylCoA_DH/oxidase_NM_dom_sf"/>
</dbReference>
<feature type="domain" description="Acyl-CoA dehydrogenase/oxidase C-terminal" evidence="6">
    <location>
        <begin position="247"/>
        <end position="374"/>
    </location>
</feature>
<dbReference type="Gene3D" id="1.10.540.10">
    <property type="entry name" value="Acyl-CoA dehydrogenase/oxidase, N-terminal domain"/>
    <property type="match status" value="1"/>
</dbReference>
<dbReference type="InterPro" id="IPR036250">
    <property type="entry name" value="AcylCo_DH-like_C"/>
</dbReference>
<proteinExistence type="inferred from homology"/>
<keyword evidence="9" id="KW-1185">Reference proteome</keyword>
<evidence type="ECO:0000259" key="7">
    <source>
        <dbReference type="Pfam" id="PF02771"/>
    </source>
</evidence>
<evidence type="ECO:0000259" key="6">
    <source>
        <dbReference type="Pfam" id="PF00441"/>
    </source>
</evidence>
<dbReference type="PANTHER" id="PTHR43884:SF20">
    <property type="entry name" value="ACYL-COA DEHYDROGENASE FADE28"/>
    <property type="match status" value="1"/>
</dbReference>
<comment type="similarity">
    <text evidence="2">Belongs to the acyl-CoA dehydrogenase family.</text>
</comment>
<evidence type="ECO:0000256" key="1">
    <source>
        <dbReference type="ARBA" id="ARBA00001974"/>
    </source>
</evidence>
<dbReference type="InterPro" id="IPR013786">
    <property type="entry name" value="AcylCoA_DH/ox_N"/>
</dbReference>
<evidence type="ECO:0000313" key="8">
    <source>
        <dbReference type="EMBL" id="GGX73779.1"/>
    </source>
</evidence>
<gene>
    <name evidence="8" type="ORF">GCM10011309_24840</name>
</gene>
<dbReference type="InterPro" id="IPR046373">
    <property type="entry name" value="Acyl-CoA_Oxase/DH_mid-dom_sf"/>
</dbReference>
<sequence>MSFDPQTLGRLGITEEQVELMDVAESFCRDESDIAKVRAQLDDARGFSQDDWTAIADLGWLGIAIPEEFGGVGLSLAEVVPVVEQMGRRMMALPFLSTTLVAQAILKGGTETQKTTYLPKIAEGSVATLALSELNGSFDLNDIETQAQRTTNGFKVSGQKILVQNLDAAELVLLSAKFEGQTALFILDASLIPDSARRREKLIDETKRSCEVSFDGLILPESALLDLNQSTATLSHIDLCGNLLGSAELVGATQTCLDYTLDYLRTRKQFGKLIGSYQALKHPIVDAYIGYEKARSLLYAAAHSFEQQGKGEVATRMAKVAAGRALSFSADRSIQFHGGFGFTYDCDAQLYRRRAIFHDGQFGDTRWQKKQLARLLFN</sequence>
<feature type="domain" description="Acyl-CoA dehydrogenase/oxidase N-terminal" evidence="7">
    <location>
        <begin position="14"/>
        <end position="124"/>
    </location>
</feature>
<dbReference type="GO" id="GO:0003995">
    <property type="term" value="F:acyl-CoA dehydrogenase activity"/>
    <property type="evidence" value="ECO:0007669"/>
    <property type="project" value="TreeGrafter"/>
</dbReference>
<dbReference type="Pfam" id="PF02771">
    <property type="entry name" value="Acyl-CoA_dh_N"/>
    <property type="match status" value="1"/>
</dbReference>
<dbReference type="AlphaFoldDB" id="A0A918NIZ3"/>